<geneLocation type="plasmid" evidence="1 2">
    <name>pCROD2</name>
</geneLocation>
<proteinExistence type="predicted"/>
<dbReference type="Proteomes" id="UP000001889">
    <property type="component" value="Plasmid pCROD2"/>
</dbReference>
<gene>
    <name evidence="1" type="ordered locus">ROD_p2351</name>
</gene>
<keyword evidence="2" id="KW-1185">Reference proteome</keyword>
<organism evidence="1 2">
    <name type="scientific">Citrobacter rodentium (strain ICC168)</name>
    <name type="common">Citrobacter freundii biotype 4280</name>
    <dbReference type="NCBI Taxonomy" id="637910"/>
    <lineage>
        <taxon>Bacteria</taxon>
        <taxon>Pseudomonadati</taxon>
        <taxon>Pseudomonadota</taxon>
        <taxon>Gammaproteobacteria</taxon>
        <taxon>Enterobacterales</taxon>
        <taxon>Enterobacteriaceae</taxon>
        <taxon>Citrobacter</taxon>
    </lineage>
</organism>
<accession>D2TVD7</accession>
<sequence length="113" mass="12795">MSFLQAPDLIWSLQSATISLCQTFICRTIIMNVTRFVTAPSDINKVKETHSDDELNRLLEAVNQNCPTRIVLGSVEKGKETPLMASCLRTTPERISVEEIDEIKFIQNPSEQR</sequence>
<keyword evidence="1" id="KW-0614">Plasmid</keyword>
<name>D2TVD7_CITRI</name>
<dbReference type="AlphaFoldDB" id="D2TVD7"/>
<dbReference type="EMBL" id="FN543504">
    <property type="protein sequence ID" value="CBG91856.1"/>
    <property type="molecule type" value="Genomic_DNA"/>
</dbReference>
<dbReference type="KEGG" id="cro:ROD_p2351"/>
<evidence type="ECO:0000313" key="1">
    <source>
        <dbReference type="EMBL" id="CBG91856.1"/>
    </source>
</evidence>
<reference evidence="1 2" key="1">
    <citation type="journal article" date="2010" name="J. Bacteriol.">
        <title>The Citrobacter rodentium genome sequence reveals convergent evolution with human pathogenic Escherichia coli.</title>
        <authorList>
            <person name="Petty N.K."/>
            <person name="Bulgin R."/>
            <person name="Crepin V.F."/>
            <person name="Cerdeno-Tarraga A.M."/>
            <person name="Schroeder G.N."/>
            <person name="Quail M.A."/>
            <person name="Lennard N."/>
            <person name="Corton C."/>
            <person name="Barron A."/>
            <person name="Clark L."/>
            <person name="Toribio A.L."/>
            <person name="Parkhill J."/>
            <person name="Dougan G."/>
            <person name="Frankel G."/>
            <person name="Thomson N.R."/>
        </authorList>
    </citation>
    <scope>NUCLEOTIDE SEQUENCE [LARGE SCALE GENOMIC DNA]</scope>
    <source>
        <strain evidence="1 2">ICC168</strain>
    </source>
</reference>
<evidence type="ECO:0000313" key="2">
    <source>
        <dbReference type="Proteomes" id="UP000001889"/>
    </source>
</evidence>
<protein>
    <submittedName>
        <fullName evidence="1">Uncharacterized protein</fullName>
    </submittedName>
</protein>
<dbReference type="HOGENOM" id="CLU_170916_0_0_6"/>